<organism evidence="15 16">
    <name type="scientific">Dactylosporangium aurantiacum</name>
    <dbReference type="NCBI Taxonomy" id="35754"/>
    <lineage>
        <taxon>Bacteria</taxon>
        <taxon>Bacillati</taxon>
        <taxon>Actinomycetota</taxon>
        <taxon>Actinomycetes</taxon>
        <taxon>Micromonosporales</taxon>
        <taxon>Micromonosporaceae</taxon>
        <taxon>Dactylosporangium</taxon>
    </lineage>
</organism>
<dbReference type="InterPro" id="IPR005467">
    <property type="entry name" value="His_kinase_dom"/>
</dbReference>
<evidence type="ECO:0000256" key="7">
    <source>
        <dbReference type="ARBA" id="ARBA00022692"/>
    </source>
</evidence>
<dbReference type="InterPro" id="IPR050428">
    <property type="entry name" value="TCS_sensor_his_kinase"/>
</dbReference>
<dbReference type="InterPro" id="IPR004358">
    <property type="entry name" value="Sig_transdc_His_kin-like_C"/>
</dbReference>
<dbReference type="FunFam" id="3.30.565.10:FF:000006">
    <property type="entry name" value="Sensor histidine kinase WalK"/>
    <property type="match status" value="1"/>
</dbReference>
<evidence type="ECO:0000259" key="14">
    <source>
        <dbReference type="PROSITE" id="PS50885"/>
    </source>
</evidence>
<feature type="transmembrane region" description="Helical" evidence="12">
    <location>
        <begin position="148"/>
        <end position="170"/>
    </location>
</feature>
<dbReference type="SUPFAM" id="SSF158472">
    <property type="entry name" value="HAMP domain-like"/>
    <property type="match status" value="1"/>
</dbReference>
<keyword evidence="7 12" id="KW-0812">Transmembrane</keyword>
<dbReference type="GO" id="GO:0005509">
    <property type="term" value="F:calcium ion binding"/>
    <property type="evidence" value="ECO:0007669"/>
    <property type="project" value="UniProtKB-ARBA"/>
</dbReference>
<evidence type="ECO:0000256" key="5">
    <source>
        <dbReference type="ARBA" id="ARBA00022553"/>
    </source>
</evidence>
<evidence type="ECO:0000256" key="2">
    <source>
        <dbReference type="ARBA" id="ARBA00001968"/>
    </source>
</evidence>
<reference evidence="15" key="1">
    <citation type="submission" date="2021-04" db="EMBL/GenBank/DDBJ databases">
        <title>Dactylosporangium aurantiacum NRRL B-8018 full assembly.</title>
        <authorList>
            <person name="Hartkoorn R.C."/>
            <person name="Beaudoing E."/>
            <person name="Hot D."/>
        </authorList>
    </citation>
    <scope>NUCLEOTIDE SEQUENCE</scope>
    <source>
        <strain evidence="15">NRRL B-8018</strain>
    </source>
</reference>
<feature type="domain" description="HAMP" evidence="14">
    <location>
        <begin position="172"/>
        <end position="226"/>
    </location>
</feature>
<comment type="catalytic activity">
    <reaction evidence="1">
        <text>ATP + protein L-histidine = ADP + protein N-phospho-L-histidine.</text>
        <dbReference type="EC" id="2.7.13.3"/>
    </reaction>
</comment>
<name>A0A9Q9IPG7_9ACTN</name>
<dbReference type="PRINTS" id="PR00344">
    <property type="entry name" value="BCTRLSENSOR"/>
</dbReference>
<dbReference type="EC" id="2.7.13.3" evidence="4"/>
<dbReference type="GO" id="GO:0000155">
    <property type="term" value="F:phosphorelay sensor kinase activity"/>
    <property type="evidence" value="ECO:0007669"/>
    <property type="project" value="InterPro"/>
</dbReference>
<dbReference type="Pfam" id="PF02518">
    <property type="entry name" value="HATPase_c"/>
    <property type="match status" value="1"/>
</dbReference>
<evidence type="ECO:0000256" key="8">
    <source>
        <dbReference type="ARBA" id="ARBA00022777"/>
    </source>
</evidence>
<dbReference type="CDD" id="cd00082">
    <property type="entry name" value="HisKA"/>
    <property type="match status" value="1"/>
</dbReference>
<evidence type="ECO:0000313" key="16">
    <source>
        <dbReference type="Proteomes" id="UP001058003"/>
    </source>
</evidence>
<gene>
    <name evidence="15" type="ORF">Daura_13125</name>
</gene>
<dbReference type="CDD" id="cd06225">
    <property type="entry name" value="HAMP"/>
    <property type="match status" value="1"/>
</dbReference>
<keyword evidence="9 12" id="KW-1133">Transmembrane helix</keyword>
<dbReference type="PROSITE" id="PS50885">
    <property type="entry name" value="HAMP"/>
    <property type="match status" value="1"/>
</dbReference>
<evidence type="ECO:0000256" key="9">
    <source>
        <dbReference type="ARBA" id="ARBA00022989"/>
    </source>
</evidence>
<dbReference type="PROSITE" id="PS50109">
    <property type="entry name" value="HIS_KIN"/>
    <property type="match status" value="1"/>
</dbReference>
<dbReference type="KEGG" id="daur:Daura_13125"/>
<dbReference type="Gene3D" id="1.10.287.130">
    <property type="match status" value="1"/>
</dbReference>
<feature type="transmembrane region" description="Helical" evidence="12">
    <location>
        <begin position="7"/>
        <end position="30"/>
    </location>
</feature>
<comment type="subcellular location">
    <subcellularLocation>
        <location evidence="3">Cell membrane</location>
    </subcellularLocation>
</comment>
<dbReference type="SMART" id="SM00388">
    <property type="entry name" value="HisKA"/>
    <property type="match status" value="1"/>
</dbReference>
<dbReference type="CDD" id="cd00075">
    <property type="entry name" value="HATPase"/>
    <property type="match status" value="1"/>
</dbReference>
<keyword evidence="16" id="KW-1185">Reference proteome</keyword>
<evidence type="ECO:0000256" key="11">
    <source>
        <dbReference type="ARBA" id="ARBA00023136"/>
    </source>
</evidence>
<dbReference type="Gene3D" id="6.10.340.10">
    <property type="match status" value="1"/>
</dbReference>
<evidence type="ECO:0000259" key="13">
    <source>
        <dbReference type="PROSITE" id="PS50109"/>
    </source>
</evidence>
<dbReference type="FunFam" id="1.10.287.130:FF:000001">
    <property type="entry name" value="Two-component sensor histidine kinase"/>
    <property type="match status" value="1"/>
</dbReference>
<evidence type="ECO:0000256" key="12">
    <source>
        <dbReference type="SAM" id="Phobius"/>
    </source>
</evidence>
<evidence type="ECO:0000256" key="3">
    <source>
        <dbReference type="ARBA" id="ARBA00004236"/>
    </source>
</evidence>
<dbReference type="InterPro" id="IPR003661">
    <property type="entry name" value="HisK_dim/P_dom"/>
</dbReference>
<dbReference type="Pfam" id="PF00512">
    <property type="entry name" value="HisKA"/>
    <property type="match status" value="1"/>
</dbReference>
<evidence type="ECO:0000256" key="1">
    <source>
        <dbReference type="ARBA" id="ARBA00000085"/>
    </source>
</evidence>
<dbReference type="InterPro" id="IPR003660">
    <property type="entry name" value="HAMP_dom"/>
</dbReference>
<protein>
    <recommendedName>
        <fullName evidence="4">histidine kinase</fullName>
        <ecNumber evidence="4">2.7.13.3</ecNumber>
    </recommendedName>
</protein>
<dbReference type="AlphaFoldDB" id="A0A9Q9IPG7"/>
<dbReference type="SMART" id="SM00304">
    <property type="entry name" value="HAMP"/>
    <property type="match status" value="1"/>
</dbReference>
<dbReference type="PANTHER" id="PTHR45436:SF5">
    <property type="entry name" value="SENSOR HISTIDINE KINASE TRCS"/>
    <property type="match status" value="1"/>
</dbReference>
<evidence type="ECO:0000313" key="15">
    <source>
        <dbReference type="EMBL" id="UWZ57019.1"/>
    </source>
</evidence>
<dbReference type="PANTHER" id="PTHR45436">
    <property type="entry name" value="SENSOR HISTIDINE KINASE YKOH"/>
    <property type="match status" value="1"/>
</dbReference>
<feature type="domain" description="Histidine kinase" evidence="13">
    <location>
        <begin position="234"/>
        <end position="448"/>
    </location>
</feature>
<evidence type="ECO:0000256" key="6">
    <source>
        <dbReference type="ARBA" id="ARBA00022679"/>
    </source>
</evidence>
<proteinExistence type="predicted"/>
<dbReference type="InterPro" id="IPR036097">
    <property type="entry name" value="HisK_dim/P_sf"/>
</dbReference>
<dbReference type="EMBL" id="CP073767">
    <property type="protein sequence ID" value="UWZ57019.1"/>
    <property type="molecule type" value="Genomic_DNA"/>
</dbReference>
<dbReference type="RefSeq" id="WP_052387264.1">
    <property type="nucleotide sequence ID" value="NZ_CP073767.1"/>
</dbReference>
<dbReference type="InterPro" id="IPR003594">
    <property type="entry name" value="HATPase_dom"/>
</dbReference>
<dbReference type="SUPFAM" id="SSF47384">
    <property type="entry name" value="Homodimeric domain of signal transducing histidine kinase"/>
    <property type="match status" value="1"/>
</dbReference>
<sequence length="450" mass="46603">MSIRLRITLFGLGVAGAVLGLFCAAVYLLLAAGAAAGQDTALAARADAVAASLPALPAAAAGPAPAAVDVRTSPDIFVMVLDERGRVLFSTGALDGRFPTVPTTATTAAKSTVDIGVPVRVAVRPAAGGGHVVAAQPTRKVTDDRRGLFVLVCVYAVLALAAAAGATWLVTGRALRPLRQLTGHVERIGREQDFTRRLPPVPVRDDVGRLTAAFNTMMERLQGSYAAQRRFVADASHELRTPLTTIRNNAGFLQRHPDAAPEDVAAAVRDIAGESARMSRLVEHLLVLARSDAAGPAGLDLAPVDLGALVADVCRQAEAQHPDRTFHRAITPAPPVHGSADALTQLVWILLDNAVKYSAPGGNVWVTVTQRGDRAQLNVTDDGTGIPPGAQRRIFERFHRGDEARTGPGAGLGLAIALSIVDGHGGTIVAANNAAGGASFVADLPLSSSS</sequence>
<dbReference type="SUPFAM" id="SSF55874">
    <property type="entry name" value="ATPase domain of HSP90 chaperone/DNA topoisomerase II/histidine kinase"/>
    <property type="match status" value="1"/>
</dbReference>
<dbReference type="Pfam" id="PF00672">
    <property type="entry name" value="HAMP"/>
    <property type="match status" value="1"/>
</dbReference>
<keyword evidence="8 15" id="KW-0418">Kinase</keyword>
<evidence type="ECO:0000256" key="10">
    <source>
        <dbReference type="ARBA" id="ARBA00023012"/>
    </source>
</evidence>
<dbReference type="Proteomes" id="UP001058003">
    <property type="component" value="Chromosome"/>
</dbReference>
<dbReference type="SMART" id="SM00387">
    <property type="entry name" value="HATPase_c"/>
    <property type="match status" value="1"/>
</dbReference>
<dbReference type="Gene3D" id="3.30.565.10">
    <property type="entry name" value="Histidine kinase-like ATPase, C-terminal domain"/>
    <property type="match status" value="1"/>
</dbReference>
<dbReference type="GO" id="GO:0005886">
    <property type="term" value="C:plasma membrane"/>
    <property type="evidence" value="ECO:0007669"/>
    <property type="project" value="UniProtKB-SubCell"/>
</dbReference>
<keyword evidence="6" id="KW-0808">Transferase</keyword>
<dbReference type="OrthoDB" id="9786919at2"/>
<comment type="cofactor">
    <cofactor evidence="2">
        <name>a divalent metal cation</name>
        <dbReference type="ChEBI" id="CHEBI:60240"/>
    </cofactor>
</comment>
<dbReference type="InterPro" id="IPR036890">
    <property type="entry name" value="HATPase_C_sf"/>
</dbReference>
<accession>A0A9Q9IPG7</accession>
<keyword evidence="5" id="KW-0597">Phosphoprotein</keyword>
<keyword evidence="10" id="KW-0902">Two-component regulatory system</keyword>
<keyword evidence="11 12" id="KW-0472">Membrane</keyword>
<evidence type="ECO:0000256" key="4">
    <source>
        <dbReference type="ARBA" id="ARBA00012438"/>
    </source>
</evidence>